<organism evidence="3 4">
    <name type="scientific">Wuchereria bancrofti</name>
    <dbReference type="NCBI Taxonomy" id="6293"/>
    <lineage>
        <taxon>Eukaryota</taxon>
        <taxon>Metazoa</taxon>
        <taxon>Ecdysozoa</taxon>
        <taxon>Nematoda</taxon>
        <taxon>Chromadorea</taxon>
        <taxon>Rhabditida</taxon>
        <taxon>Spirurina</taxon>
        <taxon>Spiruromorpha</taxon>
        <taxon>Filarioidea</taxon>
        <taxon>Onchocercidae</taxon>
        <taxon>Wuchereria</taxon>
    </lineage>
</organism>
<dbReference type="InterPro" id="IPR008936">
    <property type="entry name" value="Rho_GTPase_activation_prot"/>
</dbReference>
<feature type="compositionally biased region" description="Basic and acidic residues" evidence="1">
    <location>
        <begin position="770"/>
        <end position="784"/>
    </location>
</feature>
<feature type="region of interest" description="Disordered" evidence="1">
    <location>
        <begin position="453"/>
        <end position="484"/>
    </location>
</feature>
<accession>A0A3P7DV00</accession>
<evidence type="ECO:0000313" key="3">
    <source>
        <dbReference type="EMBL" id="VDM07289.1"/>
    </source>
</evidence>
<dbReference type="GO" id="GO:0005096">
    <property type="term" value="F:GTPase activator activity"/>
    <property type="evidence" value="ECO:0007669"/>
    <property type="project" value="TreeGrafter"/>
</dbReference>
<dbReference type="SUPFAM" id="SSF48350">
    <property type="entry name" value="GTPase activation domain, GAP"/>
    <property type="match status" value="1"/>
</dbReference>
<dbReference type="InterPro" id="IPR042869">
    <property type="entry name" value="ARHGAP11A/B"/>
</dbReference>
<feature type="region of interest" description="Disordered" evidence="1">
    <location>
        <begin position="870"/>
        <end position="894"/>
    </location>
</feature>
<feature type="region of interest" description="Disordered" evidence="1">
    <location>
        <begin position="284"/>
        <end position="312"/>
    </location>
</feature>
<feature type="compositionally biased region" description="Basic and acidic residues" evidence="1">
    <location>
        <begin position="643"/>
        <end position="652"/>
    </location>
</feature>
<feature type="compositionally biased region" description="Polar residues" evidence="1">
    <location>
        <begin position="660"/>
        <end position="669"/>
    </location>
</feature>
<feature type="compositionally biased region" description="Polar residues" evidence="1">
    <location>
        <begin position="603"/>
        <end position="626"/>
    </location>
</feature>
<evidence type="ECO:0000256" key="1">
    <source>
        <dbReference type="SAM" id="MobiDB-lite"/>
    </source>
</evidence>
<dbReference type="Proteomes" id="UP000270924">
    <property type="component" value="Unassembled WGS sequence"/>
</dbReference>
<proteinExistence type="predicted"/>
<evidence type="ECO:0000259" key="2">
    <source>
        <dbReference type="PROSITE" id="PS50238"/>
    </source>
</evidence>
<dbReference type="PANTHER" id="PTHR15670:SF4">
    <property type="entry name" value="RHO GTPASE-ACTIVATING PROTEIN 11A"/>
    <property type="match status" value="1"/>
</dbReference>
<dbReference type="PROSITE" id="PS50238">
    <property type="entry name" value="RHOGAP"/>
    <property type="match status" value="1"/>
</dbReference>
<feature type="domain" description="Rho-GAP" evidence="2">
    <location>
        <begin position="39"/>
        <end position="231"/>
    </location>
</feature>
<reference evidence="3 4" key="1">
    <citation type="submission" date="2018-11" db="EMBL/GenBank/DDBJ databases">
        <authorList>
            <consortium name="Pathogen Informatics"/>
        </authorList>
    </citation>
    <scope>NUCLEOTIDE SEQUENCE [LARGE SCALE GENOMIC DNA]</scope>
</reference>
<dbReference type="InterPro" id="IPR000198">
    <property type="entry name" value="RhoGAP_dom"/>
</dbReference>
<dbReference type="Gene3D" id="1.10.555.10">
    <property type="entry name" value="Rho GTPase activation protein"/>
    <property type="match status" value="1"/>
</dbReference>
<feature type="region of interest" description="Disordered" evidence="1">
    <location>
        <begin position="602"/>
        <end position="631"/>
    </location>
</feature>
<name>A0A3P7DV00_WUCBA</name>
<feature type="region of interest" description="Disordered" evidence="1">
    <location>
        <begin position="1172"/>
        <end position="1201"/>
    </location>
</feature>
<feature type="compositionally biased region" description="Polar residues" evidence="1">
    <location>
        <begin position="284"/>
        <end position="294"/>
    </location>
</feature>
<dbReference type="AlphaFoldDB" id="A0A3P7DV00"/>
<dbReference type="GO" id="GO:0007165">
    <property type="term" value="P:signal transduction"/>
    <property type="evidence" value="ECO:0007669"/>
    <property type="project" value="InterPro"/>
</dbReference>
<evidence type="ECO:0000313" key="4">
    <source>
        <dbReference type="Proteomes" id="UP000270924"/>
    </source>
</evidence>
<dbReference type="SMART" id="SM00324">
    <property type="entry name" value="RhoGAP"/>
    <property type="match status" value="1"/>
</dbReference>
<dbReference type="PANTHER" id="PTHR15670">
    <property type="entry name" value="RHO GTPASE ACTIVATING PROTEIN 11A"/>
    <property type="match status" value="1"/>
</dbReference>
<dbReference type="OrthoDB" id="29546at2759"/>
<dbReference type="Pfam" id="PF00620">
    <property type="entry name" value="RhoGAP"/>
    <property type="match status" value="1"/>
</dbReference>
<dbReference type="OMA" id="CTTHDVC"/>
<keyword evidence="4" id="KW-1185">Reference proteome</keyword>
<feature type="compositionally biased region" description="Basic and acidic residues" evidence="1">
    <location>
        <begin position="809"/>
        <end position="822"/>
    </location>
</feature>
<feature type="region of interest" description="Disordered" evidence="1">
    <location>
        <begin position="643"/>
        <end position="674"/>
    </location>
</feature>
<feature type="compositionally biased region" description="Basic and acidic residues" evidence="1">
    <location>
        <begin position="296"/>
        <end position="312"/>
    </location>
</feature>
<gene>
    <name evidence="3" type="ORF">WBA_LOCUS675</name>
</gene>
<dbReference type="InParanoid" id="A0A3P7DV00"/>
<feature type="region of interest" description="Disordered" evidence="1">
    <location>
        <begin position="765"/>
        <end position="828"/>
    </location>
</feature>
<dbReference type="CDD" id="cd00159">
    <property type="entry name" value="RhoGAP"/>
    <property type="match status" value="1"/>
</dbReference>
<protein>
    <recommendedName>
        <fullName evidence="2">Rho-GAP domain-containing protein</fullName>
    </recommendedName>
</protein>
<feature type="compositionally biased region" description="Low complexity" evidence="1">
    <location>
        <begin position="1189"/>
        <end position="1201"/>
    </location>
</feature>
<sequence length="1201" mass="134800">MDKYLDGLRSMRLYRQANTLPTTSGPQQFTLENVASYTMELDIGDRRGFSTFTLRGVPVFLVDAFNFLRLNGLDASGIFRKEGNISRLKSFSMQTFFGSVVLPEDCTTHDVCSLIKRFFRELKIPLFAQMQRQLLDAASIYDGAQRIDKLLEVVRMLPTEHLATLTFLMRQLKYFGDRHEGHQMTVENIARVFAPSLFRDDPPLSSNKRKRGSQASTRLQEDLISNVRNENELRIAIIVDLIDNAHKIGVPRDYYLASRRPSDVSQKIFKGKFMGYVGMRSVSAKPSSRNTASVKQKTETRKEKKLEKQPSGKFAERYKSKIPRERRSSSTVRDFFSNISNKVLRRGLSPVTSTRRRCSAGDITDDESLRGNMTGLNDTTPKFCVRNYADTCDAAQHASRMRFENTELLSESSDLSMNIKSPSSIVSSPQKIVGKRSQTILVEANDCALSSRKDDAVSIPTKSSRHRSRRESPRKSNTNSRSKAMEKYKVIKELKEANIMPASPAFEPIEMTTLVKYIFCIFLSIVELSITCKIYVERKNIGEAFLKHKNSDEKLAVSTIIKRNSSKKLLQSVKIADSAQSFLEGYSTGRVIDRIHRRHTAPVKTSTLLKRNQPNSVTTGLKTPQSRARERYSTTLSLRLNGMDKDSEQILEKKKRRSESLSGDSNGKISVNDGEDKITGIQGTQAFSAEALLEQKCMESRQRRAKRQKRREVSDSVQTISVQCTAESTPMTSLLDDVTNEINRLERDRKVANKLLRDEGNSLLSLDTMGEGRDLDSISTKEDIPPPSLPSVSSPTNNSSVSAISSVVRENRARRSSPDFSKHSLYSPPVNTSVQSATLFINSSSTITPAFNKTLHVEPLKHISNQRNVDSVHGGEDARGNSIEGNNRPNDFEEDFSKSDAIKMQLLNARSEDDIVAGPAYMSSGLRPSVLSIKSNNRGMVRQRVSHFARLGTQKTTPEQACFFIYKIHQYLDGFKIGRQWQDGKYASSSLQKLSAPPASHGLQPIAGGNVSPPSREIVMRRAKKFEALATSVGMEVCKNFRPATRNRLAKIQKQNISKTPRRLSGEMRVMRRSQARLDKSLEKLAVSLSNRRLLGRSPSQFGCNKLHLLNGSRSEERQRVERSLVRTSCHELTEITEHSLSPNGSPRHRSILHSLSISSSITARSPIIYVSTTKPRRPKNPFMDDTDTTTGTSSASSNKK</sequence>
<feature type="compositionally biased region" description="Low complexity" evidence="1">
    <location>
        <begin position="790"/>
        <end position="808"/>
    </location>
</feature>
<dbReference type="EMBL" id="UYWW01000106">
    <property type="protein sequence ID" value="VDM07289.1"/>
    <property type="molecule type" value="Genomic_DNA"/>
</dbReference>
<dbReference type="FunCoup" id="A0A3P7DV00">
    <property type="interactions" value="28"/>
</dbReference>